<proteinExistence type="predicted"/>
<protein>
    <recommendedName>
        <fullName evidence="2">Acyl-CoA dehydrogenase/oxidase C-terminal domain-containing protein</fullName>
    </recommendedName>
</protein>
<feature type="domain" description="Acyl-CoA dehydrogenase/oxidase C-terminal" evidence="2">
    <location>
        <begin position="18"/>
        <end position="59"/>
    </location>
</feature>
<dbReference type="Pfam" id="PF00441">
    <property type="entry name" value="Acyl-CoA_dh_1"/>
    <property type="match status" value="1"/>
</dbReference>
<name>A0A1B1KE82_RHOOP</name>
<sequence>MKDHKVFGQQVAAFQNAEFVLGCLQLHGGYGYTTEYPIARFYEYTRVIRICGGASEVMKLRGCG</sequence>
<accession>A0A1B1KE82</accession>
<evidence type="ECO:0000313" key="3">
    <source>
        <dbReference type="EMBL" id="ANS30933.1"/>
    </source>
</evidence>
<dbReference type="Gene3D" id="1.20.140.10">
    <property type="entry name" value="Butyryl-CoA Dehydrogenase, subunit A, domain 3"/>
    <property type="match status" value="1"/>
</dbReference>
<organism evidence="3 4">
    <name type="scientific">Rhodococcus opacus</name>
    <name type="common">Nocardia opaca</name>
    <dbReference type="NCBI Taxonomy" id="37919"/>
    <lineage>
        <taxon>Bacteria</taxon>
        <taxon>Bacillati</taxon>
        <taxon>Actinomycetota</taxon>
        <taxon>Actinomycetes</taxon>
        <taxon>Mycobacteriales</taxon>
        <taxon>Nocardiaceae</taxon>
        <taxon>Rhodococcus</taxon>
    </lineage>
</organism>
<dbReference type="InterPro" id="IPR036250">
    <property type="entry name" value="AcylCo_DH-like_C"/>
</dbReference>
<evidence type="ECO:0000313" key="4">
    <source>
        <dbReference type="Proteomes" id="UP000186108"/>
    </source>
</evidence>
<dbReference type="InterPro" id="IPR009075">
    <property type="entry name" value="AcylCo_DH/oxidase_C"/>
</dbReference>
<dbReference type="SUPFAM" id="SSF47203">
    <property type="entry name" value="Acyl-CoA dehydrogenase C-terminal domain-like"/>
    <property type="match status" value="1"/>
</dbReference>
<evidence type="ECO:0000259" key="2">
    <source>
        <dbReference type="Pfam" id="PF00441"/>
    </source>
</evidence>
<reference evidence="3 4" key="1">
    <citation type="submission" date="2014-07" db="EMBL/GenBank/DDBJ databases">
        <authorList>
            <person name="Zhang J.E."/>
            <person name="Yang H."/>
            <person name="Guo J."/>
            <person name="Deng Z."/>
            <person name="Luo H."/>
            <person name="Luo M."/>
            <person name="Zhao B."/>
        </authorList>
    </citation>
    <scope>NUCLEOTIDE SEQUENCE [LARGE SCALE GENOMIC DNA]</scope>
    <source>
        <strain evidence="3 4">1CP</strain>
    </source>
</reference>
<keyword evidence="1" id="KW-0285">Flavoprotein</keyword>
<gene>
    <name evidence="3" type="ORF">R1CP_31530</name>
</gene>
<evidence type="ECO:0000256" key="1">
    <source>
        <dbReference type="ARBA" id="ARBA00022630"/>
    </source>
</evidence>
<dbReference type="Proteomes" id="UP000186108">
    <property type="component" value="Chromosome"/>
</dbReference>
<dbReference type="GO" id="GO:0016627">
    <property type="term" value="F:oxidoreductase activity, acting on the CH-CH group of donors"/>
    <property type="evidence" value="ECO:0007669"/>
    <property type="project" value="InterPro"/>
</dbReference>
<dbReference type="EMBL" id="CP009111">
    <property type="protein sequence ID" value="ANS30933.1"/>
    <property type="molecule type" value="Genomic_DNA"/>
</dbReference>
<dbReference type="AlphaFoldDB" id="A0A1B1KE82"/>